<evidence type="ECO:0000259" key="6">
    <source>
        <dbReference type="PROSITE" id="PS51686"/>
    </source>
</evidence>
<feature type="binding site" evidence="5">
    <location>
        <position position="305"/>
    </location>
    <ligand>
        <name>S-adenosyl-L-methionine</name>
        <dbReference type="ChEBI" id="CHEBI:59789"/>
    </ligand>
</feature>
<dbReference type="AlphaFoldDB" id="A0A7J3I6M3"/>
<evidence type="ECO:0000256" key="3">
    <source>
        <dbReference type="ARBA" id="ARBA00022691"/>
    </source>
</evidence>
<dbReference type="InterPro" id="IPR004521">
    <property type="entry name" value="Uncharacterised_CHP00451"/>
</dbReference>
<feature type="binding site" evidence="5">
    <location>
        <position position="278"/>
    </location>
    <ligand>
        <name>S-adenosyl-L-methionine</name>
        <dbReference type="ChEBI" id="CHEBI:59789"/>
    </ligand>
</feature>
<dbReference type="InterPro" id="IPR023267">
    <property type="entry name" value="RCMT"/>
</dbReference>
<dbReference type="Gene3D" id="3.30.70.1170">
    <property type="entry name" value="Sun protein, domain 3"/>
    <property type="match status" value="1"/>
</dbReference>
<comment type="caution">
    <text evidence="7">The sequence shown here is derived from an EMBL/GenBank/DDBJ whole genome shotgun (WGS) entry which is preliminary data.</text>
</comment>
<accession>A0A7J3I6M3</accession>
<dbReference type="GO" id="GO:0006400">
    <property type="term" value="P:tRNA modification"/>
    <property type="evidence" value="ECO:0007669"/>
    <property type="project" value="UniProtKB-UniRule"/>
</dbReference>
<reference evidence="7" key="1">
    <citation type="journal article" date="2020" name="mSystems">
        <title>Genome- and Community-Level Interaction Insights into Carbon Utilization and Element Cycling Functions of Hydrothermarchaeota in Hydrothermal Sediment.</title>
        <authorList>
            <person name="Zhou Z."/>
            <person name="Liu Y."/>
            <person name="Xu W."/>
            <person name="Pan J."/>
            <person name="Luo Z.H."/>
            <person name="Li M."/>
        </authorList>
    </citation>
    <scope>NUCLEOTIDE SEQUENCE [LARGE SCALE GENOMIC DNA]</scope>
    <source>
        <strain evidence="7">SpSt-618</strain>
    </source>
</reference>
<keyword evidence="3 5" id="KW-0949">S-adenosyl-L-methionine</keyword>
<dbReference type="SUPFAM" id="SSF88697">
    <property type="entry name" value="PUA domain-like"/>
    <property type="match status" value="1"/>
</dbReference>
<dbReference type="InterPro" id="IPR036974">
    <property type="entry name" value="PUA_sf"/>
</dbReference>
<gene>
    <name evidence="7" type="ORF">ENT87_02370</name>
</gene>
<comment type="function">
    <text evidence="5">S-adenosyl-L-methionine-dependent methyltransferase that specifically methylates the C5 position of cytosine 72 in several tRNAs.</text>
</comment>
<protein>
    <recommendedName>
        <fullName evidence="5">tRNA (cytosine(72)-C(5))-methyltransferase</fullName>
        <shortName evidence="5">tRNA:m(5)C72 MTase</shortName>
        <ecNumber evidence="5">2.1.1.-</ecNumber>
    </recommendedName>
</protein>
<feature type="binding site" evidence="5">
    <location>
        <position position="231"/>
    </location>
    <ligand>
        <name>S-adenosyl-L-methionine</name>
        <dbReference type="ChEBI" id="CHEBI:59789"/>
    </ligand>
</feature>
<dbReference type="EMBL" id="DTAI01000072">
    <property type="protein sequence ID" value="HGN36380.1"/>
    <property type="molecule type" value="Genomic_DNA"/>
</dbReference>
<feature type="domain" description="SAM-dependent MTase RsmB/NOP-type" evidence="6">
    <location>
        <begin position="109"/>
        <end position="392"/>
    </location>
</feature>
<evidence type="ECO:0000313" key="7">
    <source>
        <dbReference type="EMBL" id="HGN36380.1"/>
    </source>
</evidence>
<dbReference type="CDD" id="cd07953">
    <property type="entry name" value="PUA"/>
    <property type="match status" value="1"/>
</dbReference>
<evidence type="ECO:0000256" key="1">
    <source>
        <dbReference type="ARBA" id="ARBA00022603"/>
    </source>
</evidence>
<dbReference type="PANTHER" id="PTHR22807">
    <property type="entry name" value="NOP2 YEAST -RELATED NOL1/NOP2/FMU SUN DOMAIN-CONTAINING"/>
    <property type="match status" value="1"/>
</dbReference>
<dbReference type="PROSITE" id="PS50890">
    <property type="entry name" value="PUA"/>
    <property type="match status" value="1"/>
</dbReference>
<sequence length="393" mass="44002">MVAAMLLDYDVGVLEAIKRVYGELYKAFLGSISRPGSRIYARVNVLRTGVGEVIDSLRARGIAVYQDEELEEAVYFPVEGPFNIEMHGYDKVIVADKYAAESVYLGSDLYIPGIVRCPNTIRRGDEVVIATEHGLPIAKGVAMINCRDSRSLRKGIAVEVVKSVYRAPKIVELPEYRAGFIYPQSLAAMYAVRALSPRPGDLVVDTCAAPGGKTGHIVEYSMGRALVIAFDHSKKRLEVMKGELERLKHSPFVELWRADSRYLHIDFSWIRADRVVVDPPCTSLGVRPKLYDVKRYSDILSASRYQIQFLRSASKILKVGGVMVYSTCTITIEENENVVEKVVEDDRCLKVVDTEIKRGSRGVSTPHSYAYTRFHPHIHDTTGYFIAKLTKVC</sequence>
<keyword evidence="2 5" id="KW-0808">Transferase</keyword>
<dbReference type="PANTHER" id="PTHR22807:SF34">
    <property type="entry name" value="TRNA (CYTOSINE(72)-C(5))-METHYLTRANSFERASE NSUN6"/>
    <property type="match status" value="1"/>
</dbReference>
<evidence type="ECO:0000256" key="5">
    <source>
        <dbReference type="HAMAP-Rule" id="MF_02237"/>
    </source>
</evidence>
<dbReference type="NCBIfam" id="TIGR00451">
    <property type="entry name" value="unchar_dom_2"/>
    <property type="match status" value="1"/>
</dbReference>
<dbReference type="InterPro" id="IPR043699">
    <property type="entry name" value="NSUN6"/>
</dbReference>
<feature type="binding site" evidence="5">
    <location>
        <begin position="207"/>
        <end position="213"/>
    </location>
    <ligand>
        <name>S-adenosyl-L-methionine</name>
        <dbReference type="ChEBI" id="CHEBI:59789"/>
    </ligand>
</feature>
<dbReference type="InterPro" id="IPR029063">
    <property type="entry name" value="SAM-dependent_MTases_sf"/>
</dbReference>
<dbReference type="GO" id="GO:0016428">
    <property type="term" value="F:tRNA (cytidine-5-)-methyltransferase activity"/>
    <property type="evidence" value="ECO:0007669"/>
    <property type="project" value="UniProtKB-UniRule"/>
</dbReference>
<dbReference type="Gene3D" id="3.40.50.150">
    <property type="entry name" value="Vaccinia Virus protein VP39"/>
    <property type="match status" value="1"/>
</dbReference>
<dbReference type="GO" id="GO:0000049">
    <property type="term" value="F:tRNA binding"/>
    <property type="evidence" value="ECO:0007669"/>
    <property type="project" value="UniProtKB-UniRule"/>
</dbReference>
<dbReference type="EC" id="2.1.1.-" evidence="5"/>
<feature type="binding site" evidence="5">
    <location>
        <position position="236"/>
    </location>
    <ligand>
        <name>S-adenosyl-L-methionine</name>
        <dbReference type="ChEBI" id="CHEBI:59789"/>
    </ligand>
</feature>
<dbReference type="Gene3D" id="2.30.130.10">
    <property type="entry name" value="PUA domain"/>
    <property type="match status" value="1"/>
</dbReference>
<comment type="similarity">
    <text evidence="5">Belongs to the class I-like SAM-binding methyltransferase superfamily. RsmB/NOP family.</text>
</comment>
<evidence type="ECO:0000256" key="2">
    <source>
        <dbReference type="ARBA" id="ARBA00022679"/>
    </source>
</evidence>
<dbReference type="HAMAP" id="MF_02237">
    <property type="entry name" value="NSUN6"/>
    <property type="match status" value="1"/>
</dbReference>
<dbReference type="InterPro" id="IPR001678">
    <property type="entry name" value="MeTrfase_RsmB-F_NOP2_dom"/>
</dbReference>
<feature type="binding site" evidence="5">
    <location>
        <position position="259"/>
    </location>
    <ligand>
        <name>S-adenosyl-L-methionine</name>
        <dbReference type="ChEBI" id="CHEBI:59789"/>
    </ligand>
</feature>
<name>A0A7J3I6M3_9CREN</name>
<proteinExistence type="inferred from homology"/>
<dbReference type="GO" id="GO:0001510">
    <property type="term" value="P:RNA methylation"/>
    <property type="evidence" value="ECO:0007669"/>
    <property type="project" value="InterPro"/>
</dbReference>
<keyword evidence="1 5" id="KW-0489">Methyltransferase</keyword>
<keyword evidence="4 5" id="KW-0694">RNA-binding</keyword>
<evidence type="ECO:0000256" key="4">
    <source>
        <dbReference type="ARBA" id="ARBA00022884"/>
    </source>
</evidence>
<dbReference type="Pfam" id="PF01472">
    <property type="entry name" value="PUA"/>
    <property type="match status" value="1"/>
</dbReference>
<organism evidence="7">
    <name type="scientific">Ignisphaera aggregans</name>
    <dbReference type="NCBI Taxonomy" id="334771"/>
    <lineage>
        <taxon>Archaea</taxon>
        <taxon>Thermoproteota</taxon>
        <taxon>Thermoprotei</taxon>
        <taxon>Desulfurococcales</taxon>
        <taxon>Desulfurococcaceae</taxon>
        <taxon>Ignisphaera</taxon>
    </lineage>
</organism>
<dbReference type="PRINTS" id="PR02008">
    <property type="entry name" value="RCMTFAMILY"/>
</dbReference>
<dbReference type="InterPro" id="IPR002478">
    <property type="entry name" value="PUA"/>
</dbReference>
<dbReference type="SUPFAM" id="SSF53335">
    <property type="entry name" value="S-adenosyl-L-methionine-dependent methyltransferases"/>
    <property type="match status" value="1"/>
</dbReference>
<dbReference type="InterPro" id="IPR015947">
    <property type="entry name" value="PUA-like_sf"/>
</dbReference>
<dbReference type="PROSITE" id="PS51686">
    <property type="entry name" value="SAM_MT_RSMB_NOP"/>
    <property type="match status" value="1"/>
</dbReference>
<dbReference type="Pfam" id="PF01189">
    <property type="entry name" value="Methyltr_RsmB-F"/>
    <property type="match status" value="1"/>
</dbReference>
<dbReference type="InterPro" id="IPR049560">
    <property type="entry name" value="MeTrfase_RsmB-F_NOP2_cat"/>
</dbReference>
<dbReference type="SMART" id="SM00359">
    <property type="entry name" value="PUA"/>
    <property type="match status" value="1"/>
</dbReference>
<feature type="active site" description="Nucleophile" evidence="5">
    <location>
        <position position="328"/>
    </location>
</feature>
<comment type="catalytic activity">
    <reaction evidence="5">
        <text>cytidine(72) in tRNA + S-adenosyl-L-methionine = 5-methylcytidine(72) in tRNA + S-adenosyl-L-homocysteine + H(+)</text>
        <dbReference type="Rhea" id="RHEA:61988"/>
        <dbReference type="Rhea" id="RHEA-COMP:15996"/>
        <dbReference type="Rhea" id="RHEA-COMP:15997"/>
        <dbReference type="ChEBI" id="CHEBI:15378"/>
        <dbReference type="ChEBI" id="CHEBI:57856"/>
        <dbReference type="ChEBI" id="CHEBI:59789"/>
        <dbReference type="ChEBI" id="CHEBI:74483"/>
        <dbReference type="ChEBI" id="CHEBI:82748"/>
    </reaction>
</comment>